<protein>
    <submittedName>
        <fullName evidence="1">Anhydro-N-acetylmuramic acid kinase</fullName>
    </submittedName>
</protein>
<keyword evidence="1" id="KW-0808">Transferase</keyword>
<dbReference type="PANTHER" id="PTHR30605">
    <property type="entry name" value="ANHYDRO-N-ACETYLMURAMIC ACID KINASE"/>
    <property type="match status" value="1"/>
</dbReference>
<reference evidence="1 2" key="1">
    <citation type="submission" date="2018-11" db="EMBL/GenBank/DDBJ databases">
        <title>Schleiferia aggregans sp. nov., a moderately thermophilic heterotrophic bacterium isolated from microbial mats at a terrestrial hot spring.</title>
        <authorList>
            <person name="Iino T."/>
            <person name="Ohkuma M."/>
            <person name="Haruta S."/>
        </authorList>
    </citation>
    <scope>NUCLEOTIDE SEQUENCE [LARGE SCALE GENOMIC DNA]</scope>
    <source>
        <strain evidence="1 2">LA</strain>
    </source>
</reference>
<dbReference type="GO" id="GO:0006040">
    <property type="term" value="P:amino sugar metabolic process"/>
    <property type="evidence" value="ECO:0007669"/>
    <property type="project" value="InterPro"/>
</dbReference>
<gene>
    <name evidence="1" type="ORF">JCM31826_18030</name>
</gene>
<accession>A0A401XMT6</accession>
<keyword evidence="1" id="KW-0418">Kinase</keyword>
<evidence type="ECO:0000313" key="2">
    <source>
        <dbReference type="Proteomes" id="UP000286715"/>
    </source>
</evidence>
<sequence>MLVIGVMSGTSLDGIDLALCEFDGFNPVRYKLLAATTLEYDREWKEELSQLHTKGGLYLCSMNVHYGRYIAFQILRFIESETFKKAVYGYPSETINNILISSHGHTIFHEPDTGLTLQLGHGATIMALTGFHVVCDFRSQDVALGGQGAPLVPIGDELLFGEFDACLNLGGFANISLKINGKRRAWDICPVNFVLNRWAERLGDCMDRDGKYSSKGKFISDLFRQWENIDYYKKPPPKSLGREWIESVFLDQIYEPAFDPRDLMHTALEHIVQRISSDMPKSGKVLVTGGGAYHPTLIEKLKQNTNAEIIVPDQATVEFKEAIIFALMGYLRWHDRVNVLSSVTGAMSDHSSGVIYKKW</sequence>
<dbReference type="SUPFAM" id="SSF53067">
    <property type="entry name" value="Actin-like ATPase domain"/>
    <property type="match status" value="1"/>
</dbReference>
<dbReference type="OrthoDB" id="9763949at2"/>
<keyword evidence="2" id="KW-1185">Reference proteome</keyword>
<dbReference type="GO" id="GO:0009254">
    <property type="term" value="P:peptidoglycan turnover"/>
    <property type="evidence" value="ECO:0007669"/>
    <property type="project" value="InterPro"/>
</dbReference>
<organism evidence="1 2">
    <name type="scientific">Thermaurantimonas aggregans</name>
    <dbReference type="NCBI Taxonomy" id="2173829"/>
    <lineage>
        <taxon>Bacteria</taxon>
        <taxon>Pseudomonadati</taxon>
        <taxon>Bacteroidota</taxon>
        <taxon>Flavobacteriia</taxon>
        <taxon>Flavobacteriales</taxon>
        <taxon>Schleiferiaceae</taxon>
        <taxon>Thermaurantimonas</taxon>
    </lineage>
</organism>
<dbReference type="AlphaFoldDB" id="A0A401XMT6"/>
<dbReference type="GO" id="GO:0016773">
    <property type="term" value="F:phosphotransferase activity, alcohol group as acceptor"/>
    <property type="evidence" value="ECO:0007669"/>
    <property type="project" value="InterPro"/>
</dbReference>
<dbReference type="InterPro" id="IPR005338">
    <property type="entry name" value="Anhydro_N_Ac-Mur_kinase"/>
</dbReference>
<dbReference type="GO" id="GO:0005524">
    <property type="term" value="F:ATP binding"/>
    <property type="evidence" value="ECO:0007669"/>
    <property type="project" value="InterPro"/>
</dbReference>
<proteinExistence type="predicted"/>
<dbReference type="PANTHER" id="PTHR30605:SF0">
    <property type="entry name" value="ANHYDRO-N-ACETYLMURAMIC ACID KINASE"/>
    <property type="match status" value="1"/>
</dbReference>
<dbReference type="Gene3D" id="3.30.420.40">
    <property type="match status" value="2"/>
</dbReference>
<dbReference type="Pfam" id="PF03702">
    <property type="entry name" value="AnmK"/>
    <property type="match status" value="1"/>
</dbReference>
<evidence type="ECO:0000313" key="1">
    <source>
        <dbReference type="EMBL" id="GCD78321.1"/>
    </source>
</evidence>
<dbReference type="RefSeq" id="WP_124398384.1">
    <property type="nucleotide sequence ID" value="NZ_BHZE01000020.1"/>
</dbReference>
<dbReference type="GO" id="GO:0016301">
    <property type="term" value="F:kinase activity"/>
    <property type="evidence" value="ECO:0007669"/>
    <property type="project" value="UniProtKB-KW"/>
</dbReference>
<dbReference type="EMBL" id="BHZE01000020">
    <property type="protein sequence ID" value="GCD78321.1"/>
    <property type="molecule type" value="Genomic_DNA"/>
</dbReference>
<name>A0A401XMT6_9FLAO</name>
<dbReference type="Proteomes" id="UP000286715">
    <property type="component" value="Unassembled WGS sequence"/>
</dbReference>
<comment type="caution">
    <text evidence="1">The sequence shown here is derived from an EMBL/GenBank/DDBJ whole genome shotgun (WGS) entry which is preliminary data.</text>
</comment>
<dbReference type="InterPro" id="IPR043129">
    <property type="entry name" value="ATPase_NBD"/>
</dbReference>